<evidence type="ECO:0000313" key="2">
    <source>
        <dbReference type="Proteomes" id="UP000095751"/>
    </source>
</evidence>
<dbReference type="AlphaFoldDB" id="A0A1E7ERS5"/>
<sequence>MSTTTVEKEEVQLSQPELPLPLPLVPSSVRNGGSCAILLFGLPRSFQQYVLPSIRENIIRPNLHYNCDYYIHYYDLGLDGKEAAGRSGRGGIINSNDIYLLNQTIYNIYNDKNIDNNTPRMPKMRMPIIKFISDTNETFWNKRSKEIMKYRTTKEDDHNNGNGKEDGNNYKYFPYKELTYVYPKTIDNIVKQWHSIHSVWKLMEHYNTLNSNTEDTEKEDTESTTKKKTKKKKYRRIAMIRNDVMYITTIDIYEIPKLELNTIPGTVIPNFAKYPVNDRFIYGPYDCVKIWASQRFTQIEEYANNNNPLHSPSIPGMVMHSETFLNASILQSSSNNYYEIREDRFICFLRVRADGAIWYEDCDPKKSDYDGGYPGGIGQFNTITKGSIVEQDVNNNGDTNTGYINKIYSLLEVIANNNNQTGTANTKIKCRRRRLKDPVRLIYELICK</sequence>
<gene>
    <name evidence="1" type="ORF">FRACYDRAFT_196786</name>
</gene>
<protein>
    <submittedName>
        <fullName evidence="1">Uncharacterized protein</fullName>
    </submittedName>
</protein>
<dbReference type="KEGG" id="fcy:FRACYDRAFT_196786"/>
<dbReference type="OrthoDB" id="46366at2759"/>
<name>A0A1E7ERS5_9STRA</name>
<proteinExistence type="predicted"/>
<organism evidence="1 2">
    <name type="scientific">Fragilariopsis cylindrus CCMP1102</name>
    <dbReference type="NCBI Taxonomy" id="635003"/>
    <lineage>
        <taxon>Eukaryota</taxon>
        <taxon>Sar</taxon>
        <taxon>Stramenopiles</taxon>
        <taxon>Ochrophyta</taxon>
        <taxon>Bacillariophyta</taxon>
        <taxon>Bacillariophyceae</taxon>
        <taxon>Bacillariophycidae</taxon>
        <taxon>Bacillariales</taxon>
        <taxon>Bacillariaceae</taxon>
        <taxon>Fragilariopsis</taxon>
    </lineage>
</organism>
<dbReference type="Proteomes" id="UP000095751">
    <property type="component" value="Unassembled WGS sequence"/>
</dbReference>
<keyword evidence="2" id="KW-1185">Reference proteome</keyword>
<evidence type="ECO:0000313" key="1">
    <source>
        <dbReference type="EMBL" id="OEU08253.1"/>
    </source>
</evidence>
<dbReference type="InParanoid" id="A0A1E7ERS5"/>
<accession>A0A1E7ERS5</accession>
<reference evidence="1 2" key="1">
    <citation type="submission" date="2016-09" db="EMBL/GenBank/DDBJ databases">
        <title>Extensive genetic diversity and differential bi-allelic expression allows diatom success in the polar Southern Ocean.</title>
        <authorList>
            <consortium name="DOE Joint Genome Institute"/>
            <person name="Mock T."/>
            <person name="Otillar R.P."/>
            <person name="Strauss J."/>
            <person name="Dupont C."/>
            <person name="Frickenhaus S."/>
            <person name="Maumus F."/>
            <person name="Mcmullan M."/>
            <person name="Sanges R."/>
            <person name="Schmutz J."/>
            <person name="Toseland A."/>
            <person name="Valas R."/>
            <person name="Veluchamy A."/>
            <person name="Ward B.J."/>
            <person name="Allen A."/>
            <person name="Barry K."/>
            <person name="Falciatore A."/>
            <person name="Ferrante M."/>
            <person name="Fortunato A.E."/>
            <person name="Gloeckner G."/>
            <person name="Gruber A."/>
            <person name="Hipkin R."/>
            <person name="Janech M."/>
            <person name="Kroth P."/>
            <person name="Leese F."/>
            <person name="Lindquist E."/>
            <person name="Lyon B.R."/>
            <person name="Martin J."/>
            <person name="Mayer C."/>
            <person name="Parker M."/>
            <person name="Quesneville H."/>
            <person name="Raymond J."/>
            <person name="Uhlig C."/>
            <person name="Valentin K.U."/>
            <person name="Worden A.Z."/>
            <person name="Armbrust E.V."/>
            <person name="Bowler C."/>
            <person name="Green B."/>
            <person name="Moulton V."/>
            <person name="Van Oosterhout C."/>
            <person name="Grigoriev I."/>
        </authorList>
    </citation>
    <scope>NUCLEOTIDE SEQUENCE [LARGE SCALE GENOMIC DNA]</scope>
    <source>
        <strain evidence="1 2">CCMP1102</strain>
    </source>
</reference>
<dbReference type="EMBL" id="KV784381">
    <property type="protein sequence ID" value="OEU08253.1"/>
    <property type="molecule type" value="Genomic_DNA"/>
</dbReference>